<sequence length="348" mass="36498">MTPHPATLLSLLIAAADPVSCPPLPELGTLVCREGVAGIIYGRDTEEVRRLAEDEQAAAAAYRTHFGRPPPRGALVSAGSATPVGEAVRGRLRAAGLTWVLPWIDAADRQRALEPKIRAQVERQLAGAPAAAIDAAVARALAAAGSAGPDGDTTLRSAVRHELGHLWLIEDHWPRRPDAAAPTTAHYGGPAPDWLDETAAVLMEDAAMADGRRTRFAQIRRGEASDETPIPLARFVTMDHPLAARVRAERPAGTGSTVTVVSGEAARRLAGGASAFYAQARVFADFLIAASGRPDVFAAIAAATAGGEDLGAWLAREGDHYGLPSTLDALDRAWQAWLDTPAAAPPRS</sequence>
<evidence type="ECO:0008006" key="3">
    <source>
        <dbReference type="Google" id="ProtNLM"/>
    </source>
</evidence>
<dbReference type="OrthoDB" id="6051500at2"/>
<evidence type="ECO:0000313" key="1">
    <source>
        <dbReference type="EMBL" id="ANB16337.1"/>
    </source>
</evidence>
<dbReference type="KEGG" id="dko:I596_300"/>
<dbReference type="RefSeq" id="WP_067643116.1">
    <property type="nucleotide sequence ID" value="NZ_CP015249.1"/>
</dbReference>
<dbReference type="PATRIC" id="fig|1300342.3.peg.290"/>
<dbReference type="EMBL" id="CP015249">
    <property type="protein sequence ID" value="ANB16337.1"/>
    <property type="molecule type" value="Genomic_DNA"/>
</dbReference>
<name>A0A167GAG4_9GAMM</name>
<protein>
    <recommendedName>
        <fullName evidence="3">Peptidase MA-like domain-containing protein</fullName>
    </recommendedName>
</protein>
<keyword evidence="2" id="KW-1185">Reference proteome</keyword>
<dbReference type="STRING" id="1300342.I596_300"/>
<proteinExistence type="predicted"/>
<organism evidence="1 2">
    <name type="scientific">Dokdonella koreensis DS-123</name>
    <dbReference type="NCBI Taxonomy" id="1300342"/>
    <lineage>
        <taxon>Bacteria</taxon>
        <taxon>Pseudomonadati</taxon>
        <taxon>Pseudomonadota</taxon>
        <taxon>Gammaproteobacteria</taxon>
        <taxon>Lysobacterales</taxon>
        <taxon>Rhodanobacteraceae</taxon>
        <taxon>Dokdonella</taxon>
    </lineage>
</organism>
<evidence type="ECO:0000313" key="2">
    <source>
        <dbReference type="Proteomes" id="UP000076830"/>
    </source>
</evidence>
<gene>
    <name evidence="1" type="ORF">I596_300</name>
</gene>
<dbReference type="AlphaFoldDB" id="A0A167GAG4"/>
<accession>A0A167GAG4</accession>
<reference evidence="1 2" key="1">
    <citation type="submission" date="2016-04" db="EMBL/GenBank/DDBJ databases">
        <title>Complete genome sequence of Dokdonella koreensis DS-123T.</title>
        <authorList>
            <person name="Kim J.F."/>
            <person name="Lee H."/>
            <person name="Kwak M.-J."/>
        </authorList>
    </citation>
    <scope>NUCLEOTIDE SEQUENCE [LARGE SCALE GENOMIC DNA]</scope>
    <source>
        <strain evidence="1 2">DS-123</strain>
    </source>
</reference>
<dbReference type="Proteomes" id="UP000076830">
    <property type="component" value="Chromosome"/>
</dbReference>